<dbReference type="Proteomes" id="UP000007322">
    <property type="component" value="Chromosome 4"/>
</dbReference>
<dbReference type="VEuPathDB" id="FungiDB:MYCTH_53690"/>
<gene>
    <name evidence="2" type="ORF">MYCTH_53690</name>
</gene>
<dbReference type="eggNOG" id="ENOG502T4SR">
    <property type="taxonomic scope" value="Eukaryota"/>
</dbReference>
<sequence length="376" mass="41403">ERSSYDQGLVSGAAPFGSWRLPGQPNAPTYKPRSDTGQPNTSSPHLTSEPTAQGPRPPRFEGYPILSSLQRPPSQPIGPPAALRADQRPWSPAFVPSRPATTLGVPGILGEGIYKVSKIGPASSGRPRVRRTTAVFEHQGPRMYTISKPFDKSISKIDALHATRGWHPRQRLSSSLQDDPIRYVTRPSTLGVSKGQTPGKLGEDHQASETYGNMSSSLEGFSVDKQRPARIRRLVTIDNASYSRQPSEFDEKIQQSPLFNAFEETRGHVPPKSESSQNNIDDAIIFSSSPTLFESPTDPDMTDDWLLQVSQAQHQGLAQASSIWDDFVEKASKDMASAEPSDGLADILSKYENEFAERWNGVVVATAHQMREHKKY</sequence>
<keyword evidence="3" id="KW-1185">Reference proteome</keyword>
<dbReference type="OrthoDB" id="4579192at2759"/>
<evidence type="ECO:0000256" key="1">
    <source>
        <dbReference type="SAM" id="MobiDB-lite"/>
    </source>
</evidence>
<feature type="non-terminal residue" evidence="2">
    <location>
        <position position="1"/>
    </location>
</feature>
<protein>
    <submittedName>
        <fullName evidence="2">Uncharacterized protein</fullName>
    </submittedName>
</protein>
<reference evidence="2 3" key="1">
    <citation type="journal article" date="2011" name="Nat. Biotechnol.">
        <title>Comparative genomic analysis of the thermophilic biomass-degrading fungi Myceliophthora thermophila and Thielavia terrestris.</title>
        <authorList>
            <person name="Berka R.M."/>
            <person name="Grigoriev I.V."/>
            <person name="Otillar R."/>
            <person name="Salamov A."/>
            <person name="Grimwood J."/>
            <person name="Reid I."/>
            <person name="Ishmael N."/>
            <person name="John T."/>
            <person name="Darmond C."/>
            <person name="Moisan M.-C."/>
            <person name="Henrissat B."/>
            <person name="Coutinho P.M."/>
            <person name="Lombard V."/>
            <person name="Natvig D.O."/>
            <person name="Lindquist E."/>
            <person name="Schmutz J."/>
            <person name="Lucas S."/>
            <person name="Harris P."/>
            <person name="Powlowski J."/>
            <person name="Bellemare A."/>
            <person name="Taylor D."/>
            <person name="Butler G."/>
            <person name="de Vries R.P."/>
            <person name="Allijn I.E."/>
            <person name="van den Brink J."/>
            <person name="Ushinsky S."/>
            <person name="Storms R."/>
            <person name="Powell A.J."/>
            <person name="Paulsen I.T."/>
            <person name="Elbourne L.D.H."/>
            <person name="Baker S.E."/>
            <person name="Magnuson J."/>
            <person name="LaBoissiere S."/>
            <person name="Clutterbuck A.J."/>
            <person name="Martinez D."/>
            <person name="Wogulis M."/>
            <person name="de Leon A.L."/>
            <person name="Rey M.W."/>
            <person name="Tsang A."/>
        </authorList>
    </citation>
    <scope>NUCLEOTIDE SEQUENCE [LARGE SCALE GENOMIC DNA]</scope>
    <source>
        <strain evidence="3">ATCC 42464 / BCRC 31852 / DSM 1799</strain>
    </source>
</reference>
<dbReference type="GeneID" id="11513600"/>
<evidence type="ECO:0000313" key="2">
    <source>
        <dbReference type="EMBL" id="AEO58802.1"/>
    </source>
</evidence>
<dbReference type="AlphaFoldDB" id="G2QHE2"/>
<feature type="region of interest" description="Disordered" evidence="1">
    <location>
        <begin position="1"/>
        <end position="97"/>
    </location>
</feature>
<organism evidence="2 3">
    <name type="scientific">Thermothelomyces thermophilus (strain ATCC 42464 / BCRC 31852 / DSM 1799)</name>
    <name type="common">Sporotrichum thermophile</name>
    <dbReference type="NCBI Taxonomy" id="573729"/>
    <lineage>
        <taxon>Eukaryota</taxon>
        <taxon>Fungi</taxon>
        <taxon>Dikarya</taxon>
        <taxon>Ascomycota</taxon>
        <taxon>Pezizomycotina</taxon>
        <taxon>Sordariomycetes</taxon>
        <taxon>Sordariomycetidae</taxon>
        <taxon>Sordariales</taxon>
        <taxon>Chaetomiaceae</taxon>
        <taxon>Thermothelomyces</taxon>
    </lineage>
</organism>
<accession>G2QHE2</accession>
<proteinExistence type="predicted"/>
<feature type="compositionally biased region" description="Polar residues" evidence="1">
    <location>
        <begin position="35"/>
        <end position="51"/>
    </location>
</feature>
<dbReference type="EMBL" id="CP003005">
    <property type="protein sequence ID" value="AEO58802.1"/>
    <property type="molecule type" value="Genomic_DNA"/>
</dbReference>
<dbReference type="InParanoid" id="G2QHE2"/>
<evidence type="ECO:0000313" key="3">
    <source>
        <dbReference type="Proteomes" id="UP000007322"/>
    </source>
</evidence>
<dbReference type="OMA" id="IFGSWAP"/>
<dbReference type="KEGG" id="mtm:MYCTH_53690"/>
<name>G2QHE2_THET4</name>
<dbReference type="RefSeq" id="XP_003664047.1">
    <property type="nucleotide sequence ID" value="XM_003663999.1"/>
</dbReference>
<dbReference type="HOGENOM" id="CLU_736849_0_0_1"/>